<dbReference type="InterPro" id="IPR038765">
    <property type="entry name" value="Papain-like_cys_pep_sf"/>
</dbReference>
<evidence type="ECO:0008006" key="3">
    <source>
        <dbReference type="Google" id="ProtNLM"/>
    </source>
</evidence>
<evidence type="ECO:0000313" key="1">
    <source>
        <dbReference type="EMBL" id="KUF84261.1"/>
    </source>
</evidence>
<proteinExistence type="predicted"/>
<reference evidence="1 2" key="1">
    <citation type="submission" date="2015-11" db="EMBL/GenBank/DDBJ databases">
        <title>Genomes and virulence difference between two physiological races of Phytophthora nicotianae.</title>
        <authorList>
            <person name="Liu H."/>
            <person name="Ma X."/>
            <person name="Yu H."/>
            <person name="Fang D."/>
            <person name="Li Y."/>
            <person name="Wang X."/>
            <person name="Wang W."/>
            <person name="Dong Y."/>
            <person name="Xiao B."/>
        </authorList>
    </citation>
    <scope>NUCLEOTIDE SEQUENCE [LARGE SCALE GENOMIC DNA]</scope>
    <source>
        <strain evidence="2">race 0</strain>
    </source>
</reference>
<dbReference type="Proteomes" id="UP000052943">
    <property type="component" value="Unassembled WGS sequence"/>
</dbReference>
<dbReference type="SUPFAM" id="SSF54001">
    <property type="entry name" value="Cysteine proteinases"/>
    <property type="match status" value="1"/>
</dbReference>
<dbReference type="EMBL" id="LNFO01002947">
    <property type="protein sequence ID" value="KUF84261.1"/>
    <property type="molecule type" value="Genomic_DNA"/>
</dbReference>
<gene>
    <name evidence="1" type="ORF">AM587_10000971</name>
</gene>
<comment type="caution">
    <text evidence="1">The sequence shown here is derived from an EMBL/GenBank/DDBJ whole genome shotgun (WGS) entry which is preliminary data.</text>
</comment>
<dbReference type="Gene3D" id="3.40.395.10">
    <property type="entry name" value="Adenoviral Proteinase, Chain A"/>
    <property type="match status" value="1"/>
</dbReference>
<name>A0A0W8CJF3_PHYNI</name>
<sequence length="185" mass="21195">MALCQEEISATQALMKWLGTKPDTETRRAIASRVATMNMFSAFKSKVGETIVQFDDLTNFAREMWLCDGSVFVAALKVVDMWMRARDGGQITDVHVVDPVFLGFEHELDRARMLDTKECVLSKVVTSRVILVPIYINVDLQHWYGALIDFGSKIIWIYDPKSRYDYLDKVENIVLRKLVPLIENS</sequence>
<dbReference type="AlphaFoldDB" id="A0A0W8CJF3"/>
<organism evidence="1 2">
    <name type="scientific">Phytophthora nicotianae</name>
    <name type="common">Potato buckeye rot agent</name>
    <name type="synonym">Phytophthora parasitica</name>
    <dbReference type="NCBI Taxonomy" id="4792"/>
    <lineage>
        <taxon>Eukaryota</taxon>
        <taxon>Sar</taxon>
        <taxon>Stramenopiles</taxon>
        <taxon>Oomycota</taxon>
        <taxon>Peronosporomycetes</taxon>
        <taxon>Peronosporales</taxon>
        <taxon>Peronosporaceae</taxon>
        <taxon>Phytophthora</taxon>
    </lineage>
</organism>
<accession>A0A0W8CJF3</accession>
<protein>
    <recommendedName>
        <fullName evidence="3">Ubiquitin-like protease family profile domain-containing protein</fullName>
    </recommendedName>
</protein>
<evidence type="ECO:0000313" key="2">
    <source>
        <dbReference type="Proteomes" id="UP000052943"/>
    </source>
</evidence>
<dbReference type="OrthoDB" id="1939479at2759"/>